<feature type="domain" description="SLS1 C-terminal" evidence="2">
    <location>
        <begin position="373"/>
        <end position="539"/>
    </location>
</feature>
<dbReference type="InterPro" id="IPR048400">
    <property type="entry name" value="SLS1_N"/>
</dbReference>
<organism evidence="3 4">
    <name type="scientific">Mycena pura</name>
    <dbReference type="NCBI Taxonomy" id="153505"/>
    <lineage>
        <taxon>Eukaryota</taxon>
        <taxon>Fungi</taxon>
        <taxon>Dikarya</taxon>
        <taxon>Basidiomycota</taxon>
        <taxon>Agaricomycotina</taxon>
        <taxon>Agaricomycetes</taxon>
        <taxon>Agaricomycetidae</taxon>
        <taxon>Agaricales</taxon>
        <taxon>Marasmiineae</taxon>
        <taxon>Mycenaceae</taxon>
        <taxon>Mycena</taxon>
    </lineage>
</organism>
<feature type="domain" description="SLS1 N-terminal" evidence="1">
    <location>
        <begin position="50"/>
        <end position="130"/>
    </location>
</feature>
<accession>A0AAD6YP41</accession>
<keyword evidence="4" id="KW-1185">Reference proteome</keyword>
<gene>
    <name evidence="3" type="ORF">GGX14DRAFT_638618</name>
</gene>
<dbReference type="InterPro" id="IPR048401">
    <property type="entry name" value="SLS1_C"/>
</dbReference>
<sequence length="639" mass="71473">MSFRLKRSLPRYYTAAKRTKSTASSTIKRDILQWTSVQDHLHKIAETNGQVVLADIERLRPRSHAPPGTPTYEAQYNQLVEKITSSFNAKQLRQFLKLYDISVPSDRKKNNWAAAIIEEQWNWPPLAAIREQERAAEMSVETLPLTPTQAFLILGKDGADSRALSKKYHVRMTYLSNPLSLRIEGTVGCLATLRAHIGELKSAISQGFFELPAERGIRSDVLHRVSRLSGALVEDVGGRMIRISFIKHNPRTARVAKRLLAQALCEESDTKQRRLFFHLPPSIPSFSTLPVPTNFPHAYALFPFLSPRSLPWTVSESGVFRLRRVEDWLGKGAIEDLKKTGGLLMGRGHLLTLQQQEADLRALLLAGFLDSGPSPSRVVTASIGHVLVTSAPGHRYNIIPPLQGNWKVPYILNWMEKLSEPVVFARSLPTHLLDSPVSERQMLHRLVYRAVTTNGDAGRAIEVETVLPQEATASIQNSGFEKLAFRSRCLAGQKVDLDVLMPDRPADIRFSAFDTTDLAASQWPQELDEYMSNLRAFLSYDDRDASQPEPPLIVDYEGVQYILHSASTVRRKVERLDPSSVQVITESALDLDGEQKTASCQVICEDIESEAAWKSFLRQCDSVSTAAAPAITRHAVPVF</sequence>
<dbReference type="AlphaFoldDB" id="A0AAD6YP41"/>
<evidence type="ECO:0000259" key="2">
    <source>
        <dbReference type="Pfam" id="PF20778"/>
    </source>
</evidence>
<dbReference type="Pfam" id="PF20776">
    <property type="entry name" value="SLS1_N"/>
    <property type="match status" value="1"/>
</dbReference>
<name>A0AAD6YP41_9AGAR</name>
<dbReference type="Proteomes" id="UP001219525">
    <property type="component" value="Unassembled WGS sequence"/>
</dbReference>
<reference evidence="3" key="1">
    <citation type="submission" date="2023-03" db="EMBL/GenBank/DDBJ databases">
        <title>Massive genome expansion in bonnet fungi (Mycena s.s.) driven by repeated elements and novel gene families across ecological guilds.</title>
        <authorList>
            <consortium name="Lawrence Berkeley National Laboratory"/>
            <person name="Harder C.B."/>
            <person name="Miyauchi S."/>
            <person name="Viragh M."/>
            <person name="Kuo A."/>
            <person name="Thoen E."/>
            <person name="Andreopoulos B."/>
            <person name="Lu D."/>
            <person name="Skrede I."/>
            <person name="Drula E."/>
            <person name="Henrissat B."/>
            <person name="Morin E."/>
            <person name="Kohler A."/>
            <person name="Barry K."/>
            <person name="LaButti K."/>
            <person name="Morin E."/>
            <person name="Salamov A."/>
            <person name="Lipzen A."/>
            <person name="Mereny Z."/>
            <person name="Hegedus B."/>
            <person name="Baldrian P."/>
            <person name="Stursova M."/>
            <person name="Weitz H."/>
            <person name="Taylor A."/>
            <person name="Grigoriev I.V."/>
            <person name="Nagy L.G."/>
            <person name="Martin F."/>
            <person name="Kauserud H."/>
        </authorList>
    </citation>
    <scope>NUCLEOTIDE SEQUENCE</scope>
    <source>
        <strain evidence="3">9144</strain>
    </source>
</reference>
<evidence type="ECO:0000313" key="4">
    <source>
        <dbReference type="Proteomes" id="UP001219525"/>
    </source>
</evidence>
<dbReference type="EMBL" id="JARJCW010000004">
    <property type="protein sequence ID" value="KAJ7225419.1"/>
    <property type="molecule type" value="Genomic_DNA"/>
</dbReference>
<evidence type="ECO:0000313" key="3">
    <source>
        <dbReference type="EMBL" id="KAJ7225419.1"/>
    </source>
</evidence>
<protein>
    <submittedName>
        <fullName evidence="3">Uncharacterized protein</fullName>
    </submittedName>
</protein>
<proteinExistence type="predicted"/>
<comment type="caution">
    <text evidence="3">The sequence shown here is derived from an EMBL/GenBank/DDBJ whole genome shotgun (WGS) entry which is preliminary data.</text>
</comment>
<evidence type="ECO:0000259" key="1">
    <source>
        <dbReference type="Pfam" id="PF20776"/>
    </source>
</evidence>
<dbReference type="Pfam" id="PF20778">
    <property type="entry name" value="SLS1_C"/>
    <property type="match status" value="1"/>
</dbReference>